<evidence type="ECO:0000313" key="16">
    <source>
        <dbReference type="Proteomes" id="UP001652660"/>
    </source>
</evidence>
<evidence type="ECO:0000259" key="15">
    <source>
        <dbReference type="Pfam" id="PF23559"/>
    </source>
</evidence>
<evidence type="ECO:0000256" key="10">
    <source>
        <dbReference type="ARBA" id="ARBA00022821"/>
    </source>
</evidence>
<dbReference type="Pfam" id="PF23559">
    <property type="entry name" value="WHD_DRP"/>
    <property type="match status" value="1"/>
</dbReference>
<dbReference type="InterPro" id="IPR042197">
    <property type="entry name" value="Apaf_helical"/>
</dbReference>
<dbReference type="InterPro" id="IPR021929">
    <property type="entry name" value="R1A-like_N"/>
</dbReference>
<keyword evidence="10" id="KW-0611">Plant defense</keyword>
<keyword evidence="5" id="KW-0963">Cytoplasm</keyword>
<dbReference type="InterPro" id="IPR002182">
    <property type="entry name" value="NB-ARC"/>
</dbReference>
<dbReference type="Gene3D" id="1.20.5.4130">
    <property type="match status" value="1"/>
</dbReference>
<dbReference type="GO" id="GO:0051607">
    <property type="term" value="P:defense response to virus"/>
    <property type="evidence" value="ECO:0007669"/>
    <property type="project" value="UniProtKB-ARBA"/>
</dbReference>
<gene>
    <name evidence="17" type="primary">LOC113687496</name>
</gene>
<accession>A0A6P6S4Q4</accession>
<keyword evidence="9" id="KW-0547">Nucleotide-binding</keyword>
<evidence type="ECO:0000256" key="4">
    <source>
        <dbReference type="ARBA" id="ARBA00008894"/>
    </source>
</evidence>
<dbReference type="GO" id="GO:0005524">
    <property type="term" value="F:ATP binding"/>
    <property type="evidence" value="ECO:0007669"/>
    <property type="project" value="UniProtKB-KW"/>
</dbReference>
<dbReference type="PANTHER" id="PTHR23155:SF1152">
    <property type="entry name" value="AAA+ ATPASE DOMAIN-CONTAINING PROTEIN"/>
    <property type="match status" value="1"/>
</dbReference>
<dbReference type="InterPro" id="IPR036388">
    <property type="entry name" value="WH-like_DNA-bd_sf"/>
</dbReference>
<organism evidence="16 17">
    <name type="scientific">Coffea arabica</name>
    <name type="common">Arabian coffee</name>
    <dbReference type="NCBI Taxonomy" id="13443"/>
    <lineage>
        <taxon>Eukaryota</taxon>
        <taxon>Viridiplantae</taxon>
        <taxon>Streptophyta</taxon>
        <taxon>Embryophyta</taxon>
        <taxon>Tracheophyta</taxon>
        <taxon>Spermatophyta</taxon>
        <taxon>Magnoliopsida</taxon>
        <taxon>eudicotyledons</taxon>
        <taxon>Gunneridae</taxon>
        <taxon>Pentapetalae</taxon>
        <taxon>asterids</taxon>
        <taxon>lamiids</taxon>
        <taxon>Gentianales</taxon>
        <taxon>Rubiaceae</taxon>
        <taxon>Ixoroideae</taxon>
        <taxon>Gardenieae complex</taxon>
        <taxon>Bertiereae - Coffeeae clade</taxon>
        <taxon>Coffeeae</taxon>
        <taxon>Coffea</taxon>
    </lineage>
</organism>
<dbReference type="RefSeq" id="XP_027060896.1">
    <property type="nucleotide sequence ID" value="XM_027205095.2"/>
</dbReference>
<dbReference type="InterPro" id="IPR027417">
    <property type="entry name" value="P-loop_NTPase"/>
</dbReference>
<keyword evidence="6" id="KW-0433">Leucine-rich repeat</keyword>
<evidence type="ECO:0000256" key="5">
    <source>
        <dbReference type="ARBA" id="ARBA00022490"/>
    </source>
</evidence>
<dbReference type="Gene3D" id="1.10.10.10">
    <property type="entry name" value="Winged helix-like DNA-binding domain superfamily/Winged helix DNA-binding domain"/>
    <property type="match status" value="1"/>
</dbReference>
<dbReference type="InterPro" id="IPR044974">
    <property type="entry name" value="Disease_R_plants"/>
</dbReference>
<dbReference type="GO" id="GO:0016020">
    <property type="term" value="C:membrane"/>
    <property type="evidence" value="ECO:0007669"/>
    <property type="project" value="UniProtKB-SubCell"/>
</dbReference>
<dbReference type="Pfam" id="PF12061">
    <property type="entry name" value="NB-LRR"/>
    <property type="match status" value="1"/>
</dbReference>
<dbReference type="Gene3D" id="3.40.50.300">
    <property type="entry name" value="P-loop containing nucleotide triphosphate hydrolases"/>
    <property type="match status" value="1"/>
</dbReference>
<feature type="domain" description="NB-ARC" evidence="13">
    <location>
        <begin position="529"/>
        <end position="700"/>
    </location>
</feature>
<evidence type="ECO:0000256" key="12">
    <source>
        <dbReference type="ARBA" id="ARBA00023054"/>
    </source>
</evidence>
<reference evidence="16" key="1">
    <citation type="journal article" date="2025" name="Foods">
        <title>Unveiling the Microbial Signatures of Arabica Coffee Cherries: Insights into Ripeness Specific Diversity, Functional Traits, and Implications for Quality and Safety.</title>
        <authorList>
            <consortium name="RefSeq"/>
            <person name="Tenea G.N."/>
            <person name="Cifuentes V."/>
            <person name="Reyes P."/>
            <person name="Cevallos-Vallejos M."/>
        </authorList>
    </citation>
    <scope>NUCLEOTIDE SEQUENCE [LARGE SCALE GENOMIC DNA]</scope>
</reference>
<protein>
    <submittedName>
        <fullName evidence="17">Late blight resistance protein homolog R1A-3</fullName>
    </submittedName>
</protein>
<dbReference type="CDD" id="cd14798">
    <property type="entry name" value="RX-CC_like"/>
    <property type="match status" value="1"/>
</dbReference>
<comment type="similarity">
    <text evidence="4">Belongs to the disease resistance NB-LRR family.</text>
</comment>
<dbReference type="Gene3D" id="3.80.10.10">
    <property type="entry name" value="Ribonuclease Inhibitor"/>
    <property type="match status" value="1"/>
</dbReference>
<keyword evidence="16" id="KW-1185">Reference proteome</keyword>
<dbReference type="Gene3D" id="1.10.8.430">
    <property type="entry name" value="Helical domain of apoptotic protease-activating factors"/>
    <property type="match status" value="1"/>
</dbReference>
<dbReference type="InterPro" id="IPR032675">
    <property type="entry name" value="LRR_dom_sf"/>
</dbReference>
<dbReference type="InterPro" id="IPR038005">
    <property type="entry name" value="RX-like_CC"/>
</dbReference>
<evidence type="ECO:0000256" key="9">
    <source>
        <dbReference type="ARBA" id="ARBA00022741"/>
    </source>
</evidence>
<dbReference type="FunFam" id="1.10.10.10:FF:000322">
    <property type="entry name" value="Probable disease resistance protein At1g63360"/>
    <property type="match status" value="1"/>
</dbReference>
<evidence type="ECO:0000256" key="8">
    <source>
        <dbReference type="ARBA" id="ARBA00022737"/>
    </source>
</evidence>
<evidence type="ECO:0000256" key="6">
    <source>
        <dbReference type="ARBA" id="ARBA00022614"/>
    </source>
</evidence>
<dbReference type="FunFam" id="3.40.50.300:FF:001091">
    <property type="entry name" value="Probable disease resistance protein At1g61300"/>
    <property type="match status" value="1"/>
</dbReference>
<evidence type="ECO:0000256" key="2">
    <source>
        <dbReference type="ARBA" id="ARBA00004170"/>
    </source>
</evidence>
<name>A0A6P6S4Q4_COFAR</name>
<dbReference type="GO" id="GO:0043531">
    <property type="term" value="F:ADP binding"/>
    <property type="evidence" value="ECO:0007669"/>
    <property type="project" value="InterPro"/>
</dbReference>
<dbReference type="Proteomes" id="UP001652660">
    <property type="component" value="Chromosome 5e"/>
</dbReference>
<dbReference type="AlphaFoldDB" id="A0A6P6S4Q4"/>
<feature type="domain" description="Late blight resistance protein R1A-like N-terminal" evidence="14">
    <location>
        <begin position="104"/>
        <end position="368"/>
    </location>
</feature>
<comment type="function">
    <text evidence="1">Confers resistance to late blight (Phytophthora infestans) races carrying the avirulence gene Avr1. Resistance proteins guard the plant against pathogens that contain an appropriate avirulence protein via an indirect interaction with this avirulence protein. That triggers a defense system including the hypersensitive response, which restricts the pathogen growth.</text>
</comment>
<keyword evidence="12" id="KW-0175">Coiled coil</keyword>
<keyword evidence="11" id="KW-0067">ATP-binding</keyword>
<dbReference type="GO" id="GO:0005737">
    <property type="term" value="C:cytoplasm"/>
    <property type="evidence" value="ECO:0007669"/>
    <property type="project" value="UniProtKB-SubCell"/>
</dbReference>
<dbReference type="PRINTS" id="PR00364">
    <property type="entry name" value="DISEASERSIST"/>
</dbReference>
<evidence type="ECO:0000259" key="14">
    <source>
        <dbReference type="Pfam" id="PF12061"/>
    </source>
</evidence>
<sequence length="1263" mass="144533">MASSSIPCIRSAIDDLGFLRNICEVWKRHFLHTPIGGLAFLRTFLLCARKCSNHVDANLAALLVRIEDVISRRAQEIHSFRLATLEGDGFPNDVVRTAYHLGKEIRSFNHEINHWYVVFSDCSSGQSTDSLVNKDDLMELMDSLLENLVDFSYWQNAPDLEVVEHTGAFRGKLTFLKNFLHFITLHEVEDGQLELLLTHTEAVAVNVARHIFMCGSIKCKEQLMQIKNGDSCKLLQNIVPVETCKALIASNLSSHSRREIDEQMLKDFVDMLLSNLWDILKSGTCLMIHLRDQLQKLYEGLRSLRNILKEKPKKFDEKMRDLTGLVVHDAGLAIFSLSLNAMNDELVKEMHLVSSDLLENFKVIQATVAEEFPKRSSFKFPRTNELGFIDFLLKYMMDLSSPEASSVAFVSYPIQTIQEELVFLRSFLGKIVELRNENEELQSLWDRVVQVAYRAEFLIDSLLVGYILDSSSMSFDSVVEEIKIIKAQALNFHSKMLDLKVEGVTKRIDHMPSQGSKPMINDVVVGFKDEATSIINRLTRGSRQVQIVPIVGMPGLGKTTLAKKIYYDTSVMYHFHARAWCTVSQVYHKKNLLLEILTCIDSKLPEKFFEMSEEDLAHQVKRRLLRNKYLIVLDDVWDSEVWNGLEASFPDDGNGSRVILTSRLCDIAPQDKLDQEPHSLRQLTHDESWDLLQEKFCPGKDSLPPELCELRTQIVEMCQGLPLTIVILAGILANMEQSGWKEVVQSLSSSNISSIEQCTAALELSYRHLPDNLKPCFLYFGGFPEDHEHTIERLIWLWVAEGFVQTTHSKSAEDVANDFMLNLIGRSLVMVSKQRCTGGVKACRIHDLLHEFCVTKAKEEKFLQLVRGYDELYAFNVPHHLRRLCINSKPEHFQESRLSIPTVRCLLFFKFGPREPYTWFDLSFIFQVFKLLRVLDLSQINLGATFPREIESLVQLRYLAVLGNMKSIPSSITNLSNLETLILEIYGWPISLPDTIWNMKRLRHLQLKDESLRGGFDLPMANLDNSSQLCNLDTFSWVSLSSWENMDKILRKIPNIRKLKCRLHVDCDPAKEGSYKILVLDFLGQLESLNLRLRTEFDKRYPFEFHFSLTIKKLTLSGFCSPWSDISAIADIPNLQVLKLLEQTFVGEEWNMKEEEFPKLQFLKLASLDIVKWTALENENSFPRLQKLVLENCYNLAEIPSSLGNVSTLDIIELSDCPNCASSVNEVQEEQISMGNTDFKVISSSRDVLSLYISELLLSSDMH</sequence>
<evidence type="ECO:0000259" key="13">
    <source>
        <dbReference type="Pfam" id="PF00931"/>
    </source>
</evidence>
<keyword evidence="8" id="KW-0677">Repeat</keyword>
<proteinExistence type="inferred from homology"/>
<dbReference type="SUPFAM" id="SSF52540">
    <property type="entry name" value="P-loop containing nucleoside triphosphate hydrolases"/>
    <property type="match status" value="1"/>
</dbReference>
<dbReference type="Pfam" id="PF00931">
    <property type="entry name" value="NB-ARC"/>
    <property type="match status" value="1"/>
</dbReference>
<evidence type="ECO:0000256" key="1">
    <source>
        <dbReference type="ARBA" id="ARBA00002074"/>
    </source>
</evidence>
<feature type="domain" description="Disease resistance protein winged helix" evidence="15">
    <location>
        <begin position="783"/>
        <end position="852"/>
    </location>
</feature>
<dbReference type="GeneID" id="113687496"/>
<evidence type="ECO:0000256" key="3">
    <source>
        <dbReference type="ARBA" id="ARBA00004496"/>
    </source>
</evidence>
<dbReference type="PANTHER" id="PTHR23155">
    <property type="entry name" value="DISEASE RESISTANCE PROTEIN RP"/>
    <property type="match status" value="1"/>
</dbReference>
<keyword evidence="7" id="KW-0381">Hypersensitive response</keyword>
<dbReference type="OrthoDB" id="1732559at2759"/>
<evidence type="ECO:0000256" key="7">
    <source>
        <dbReference type="ARBA" id="ARBA00022667"/>
    </source>
</evidence>
<comment type="subcellular location">
    <subcellularLocation>
        <location evidence="3">Cytoplasm</location>
    </subcellularLocation>
    <subcellularLocation>
        <location evidence="2">Membrane</location>
        <topology evidence="2">Peripheral membrane protein</topology>
    </subcellularLocation>
</comment>
<evidence type="ECO:0000256" key="11">
    <source>
        <dbReference type="ARBA" id="ARBA00022840"/>
    </source>
</evidence>
<dbReference type="GO" id="GO:0009626">
    <property type="term" value="P:plant-type hypersensitive response"/>
    <property type="evidence" value="ECO:0007669"/>
    <property type="project" value="UniProtKB-KW"/>
</dbReference>
<dbReference type="InterPro" id="IPR058922">
    <property type="entry name" value="WHD_DRP"/>
</dbReference>
<dbReference type="SUPFAM" id="SSF52058">
    <property type="entry name" value="L domain-like"/>
    <property type="match status" value="1"/>
</dbReference>
<evidence type="ECO:0000313" key="17">
    <source>
        <dbReference type="RefSeq" id="XP_027060896.1"/>
    </source>
</evidence>
<reference evidence="17" key="2">
    <citation type="submission" date="2025-08" db="UniProtKB">
        <authorList>
            <consortium name="RefSeq"/>
        </authorList>
    </citation>
    <scope>IDENTIFICATION</scope>
    <source>
        <tissue evidence="17">Leaves</tissue>
    </source>
</reference>